<evidence type="ECO:0000313" key="1">
    <source>
        <dbReference type="EMBL" id="SMD45525.1"/>
    </source>
</evidence>
<name>A0A1W2H9G8_9BACT</name>
<dbReference type="Proteomes" id="UP000192333">
    <property type="component" value="Chromosome I"/>
</dbReference>
<dbReference type="InterPro" id="IPR032710">
    <property type="entry name" value="NTF2-like_dom_sf"/>
</dbReference>
<dbReference type="EMBL" id="LT838813">
    <property type="protein sequence ID" value="SMD45525.1"/>
    <property type="molecule type" value="Genomic_DNA"/>
</dbReference>
<evidence type="ECO:0000313" key="2">
    <source>
        <dbReference type="Proteomes" id="UP000192333"/>
    </source>
</evidence>
<dbReference type="SUPFAM" id="SSF54427">
    <property type="entry name" value="NTF2-like"/>
    <property type="match status" value="1"/>
</dbReference>
<evidence type="ECO:0008006" key="3">
    <source>
        <dbReference type="Google" id="ProtNLM"/>
    </source>
</evidence>
<dbReference type="RefSeq" id="WP_084122381.1">
    <property type="nucleotide sequence ID" value="NZ_LT838813.1"/>
</dbReference>
<reference evidence="2" key="1">
    <citation type="submission" date="2017-04" db="EMBL/GenBank/DDBJ databases">
        <authorList>
            <person name="Varghese N."/>
            <person name="Submissions S."/>
        </authorList>
    </citation>
    <scope>NUCLEOTIDE SEQUENCE [LARGE SCALE GENOMIC DNA]</scope>
    <source>
        <strain evidence="2">DSM 16537</strain>
    </source>
</reference>
<keyword evidence="2" id="KW-1185">Reference proteome</keyword>
<organism evidence="1 2">
    <name type="scientific">Aquiflexum balticum DSM 16537</name>
    <dbReference type="NCBI Taxonomy" id="758820"/>
    <lineage>
        <taxon>Bacteria</taxon>
        <taxon>Pseudomonadati</taxon>
        <taxon>Bacteroidota</taxon>
        <taxon>Cytophagia</taxon>
        <taxon>Cytophagales</taxon>
        <taxon>Cyclobacteriaceae</taxon>
        <taxon>Aquiflexum</taxon>
    </lineage>
</organism>
<proteinExistence type="predicted"/>
<dbReference type="STRING" id="758820.SAMN00777080_4179"/>
<gene>
    <name evidence="1" type="ORF">SAMN00777080_4179</name>
</gene>
<dbReference type="AlphaFoldDB" id="A0A1W2H9G8"/>
<protein>
    <recommendedName>
        <fullName evidence="3">DUF4440 domain-containing protein</fullName>
    </recommendedName>
</protein>
<accession>A0A1W2H9G8</accession>
<sequence length="168" mass="19753">MKFRLLLLTALLTTSQWTQVFSQEMKFAGTHPPNQEVIRLLERESEIFDQVRDVKKRDSLRQQITSKGFFYHGIDGKPIDLDGLTKRQTNNEFQFLESKILSETLYQYETTAILVLMEWQKVRDKGEIHENYNSVLIVMGLENGEWKIQADIVGRNPKLSEEEKKLFK</sequence>
<dbReference type="OrthoDB" id="978690at2"/>